<dbReference type="Pfam" id="PF08241">
    <property type="entry name" value="Methyltransf_11"/>
    <property type="match status" value="1"/>
</dbReference>
<evidence type="ECO:0000313" key="6">
    <source>
        <dbReference type="Proteomes" id="UP001497453"/>
    </source>
</evidence>
<evidence type="ECO:0000256" key="1">
    <source>
        <dbReference type="ARBA" id="ARBA00008361"/>
    </source>
</evidence>
<dbReference type="PANTHER" id="PTHR44942:SF4">
    <property type="entry name" value="METHYLTRANSFERASE TYPE 11 DOMAIN-CONTAINING PROTEIN"/>
    <property type="match status" value="1"/>
</dbReference>
<gene>
    <name evidence="5" type="ORF">GFSPODELE1_LOCUS8129</name>
</gene>
<dbReference type="InterPro" id="IPR013216">
    <property type="entry name" value="Methyltransf_11"/>
</dbReference>
<dbReference type="Gene3D" id="3.40.50.150">
    <property type="entry name" value="Vaccinia Virus protein VP39"/>
    <property type="match status" value="1"/>
</dbReference>
<dbReference type="CDD" id="cd02440">
    <property type="entry name" value="AdoMet_MTases"/>
    <property type="match status" value="1"/>
</dbReference>
<dbReference type="PANTHER" id="PTHR44942">
    <property type="entry name" value="METHYLTRANSF_11 DOMAIN-CONTAINING PROTEIN"/>
    <property type="match status" value="1"/>
</dbReference>
<evidence type="ECO:0000256" key="2">
    <source>
        <dbReference type="ARBA" id="ARBA00022603"/>
    </source>
</evidence>
<keyword evidence="6" id="KW-1185">Reference proteome</keyword>
<proteinExistence type="inferred from homology"/>
<keyword evidence="2" id="KW-0489">Methyltransferase</keyword>
<protein>
    <recommendedName>
        <fullName evidence="4">Methyltransferase type 11 domain-containing protein</fullName>
    </recommendedName>
</protein>
<evidence type="ECO:0000313" key="5">
    <source>
        <dbReference type="EMBL" id="CAL1711000.1"/>
    </source>
</evidence>
<dbReference type="Proteomes" id="UP001497453">
    <property type="component" value="Chromosome 6"/>
</dbReference>
<evidence type="ECO:0000256" key="3">
    <source>
        <dbReference type="ARBA" id="ARBA00022679"/>
    </source>
</evidence>
<dbReference type="InterPro" id="IPR051052">
    <property type="entry name" value="Diverse_substrate_MTase"/>
</dbReference>
<keyword evidence="3" id="KW-0808">Transferase</keyword>
<reference evidence="6" key="1">
    <citation type="submission" date="2024-04" db="EMBL/GenBank/DDBJ databases">
        <authorList>
            <person name="Shaw F."/>
            <person name="Minotto A."/>
        </authorList>
    </citation>
    <scope>NUCLEOTIDE SEQUENCE [LARGE SCALE GENOMIC DNA]</scope>
</reference>
<dbReference type="InterPro" id="IPR029063">
    <property type="entry name" value="SAM-dependent_MTases_sf"/>
</dbReference>
<accession>A0ABP1DTE9</accession>
<evidence type="ECO:0000259" key="4">
    <source>
        <dbReference type="Pfam" id="PF08241"/>
    </source>
</evidence>
<sequence length="350" mass="39649">MATFGKATYNAAKYASIRPTYPKQLYDFIFQYHARSPNARWGAAVDLGCGTGQATTELTPFQRIIGVDPSNKMIEQAKQNVQATTLPNQVEYIQSSAEDLHFLKDGEVDLIISAQAAHWFDWTRLWPETSRVLRRDGSIAVWGYSEFRLSRYSSATPLISNYSQGSNSETSLGPYWEQPGRNTVDNHFLDIPDPSSIVPGKFKDFERIFFVGDHHPTLPSPRPVVLRKNMTWNDLLEYLRTFSSLHTFHERYPEDLKNPDGDIAVRFWGSLKELVSKQGGNVRDTDQVEVEWPLALILARIPKGCVRSLRMVYPKPQPQRNALIKFRVRFMFGTSPTGCPSGQGRSCAPA</sequence>
<dbReference type="EMBL" id="OZ037949">
    <property type="protein sequence ID" value="CAL1711000.1"/>
    <property type="molecule type" value="Genomic_DNA"/>
</dbReference>
<feature type="domain" description="Methyltransferase type 11" evidence="4">
    <location>
        <begin position="45"/>
        <end position="140"/>
    </location>
</feature>
<comment type="similarity">
    <text evidence="1">Belongs to the methyltransferase superfamily.</text>
</comment>
<name>A0ABP1DTE9_9APHY</name>
<organism evidence="5 6">
    <name type="scientific">Somion occarium</name>
    <dbReference type="NCBI Taxonomy" id="3059160"/>
    <lineage>
        <taxon>Eukaryota</taxon>
        <taxon>Fungi</taxon>
        <taxon>Dikarya</taxon>
        <taxon>Basidiomycota</taxon>
        <taxon>Agaricomycotina</taxon>
        <taxon>Agaricomycetes</taxon>
        <taxon>Polyporales</taxon>
        <taxon>Cerrenaceae</taxon>
        <taxon>Somion</taxon>
    </lineage>
</organism>
<dbReference type="SUPFAM" id="SSF53335">
    <property type="entry name" value="S-adenosyl-L-methionine-dependent methyltransferases"/>
    <property type="match status" value="1"/>
</dbReference>